<accession>A0AAE1DCT8</accession>
<dbReference type="InterPro" id="IPR036910">
    <property type="entry name" value="HMG_box_dom_sf"/>
</dbReference>
<evidence type="ECO:0000256" key="4">
    <source>
        <dbReference type="PROSITE-ProRule" id="PRU00267"/>
    </source>
</evidence>
<comment type="subcellular location">
    <subcellularLocation>
        <location evidence="1">Nucleus</location>
    </subcellularLocation>
</comment>
<feature type="compositionally biased region" description="Low complexity" evidence="5">
    <location>
        <begin position="210"/>
        <end position="237"/>
    </location>
</feature>
<keyword evidence="8" id="KW-1185">Reference proteome</keyword>
<feature type="compositionally biased region" description="Low complexity" evidence="5">
    <location>
        <begin position="26"/>
        <end position="42"/>
    </location>
</feature>
<feature type="region of interest" description="Disordered" evidence="5">
    <location>
        <begin position="121"/>
        <end position="260"/>
    </location>
</feature>
<feature type="compositionally biased region" description="Polar residues" evidence="5">
    <location>
        <begin position="445"/>
        <end position="455"/>
    </location>
</feature>
<evidence type="ECO:0000256" key="1">
    <source>
        <dbReference type="ARBA" id="ARBA00004123"/>
    </source>
</evidence>
<evidence type="ECO:0000313" key="7">
    <source>
        <dbReference type="EMBL" id="KAK3765722.1"/>
    </source>
</evidence>
<evidence type="ECO:0000256" key="2">
    <source>
        <dbReference type="ARBA" id="ARBA00023125"/>
    </source>
</evidence>
<feature type="region of interest" description="Disordered" evidence="5">
    <location>
        <begin position="437"/>
        <end position="486"/>
    </location>
</feature>
<keyword evidence="3 4" id="KW-0539">Nucleus</keyword>
<feature type="region of interest" description="Disordered" evidence="5">
    <location>
        <begin position="19"/>
        <end position="49"/>
    </location>
</feature>
<evidence type="ECO:0000313" key="8">
    <source>
        <dbReference type="Proteomes" id="UP001283361"/>
    </source>
</evidence>
<dbReference type="Proteomes" id="UP001283361">
    <property type="component" value="Unassembled WGS sequence"/>
</dbReference>
<feature type="compositionally biased region" description="Basic residues" evidence="5">
    <location>
        <begin position="238"/>
        <end position="249"/>
    </location>
</feature>
<dbReference type="Gene3D" id="1.10.30.10">
    <property type="entry name" value="High mobility group box domain"/>
    <property type="match status" value="1"/>
</dbReference>
<dbReference type="Pfam" id="PF00505">
    <property type="entry name" value="HMG_box"/>
    <property type="match status" value="1"/>
</dbReference>
<dbReference type="FunFam" id="1.10.30.10:FF:000005">
    <property type="entry name" value="TOX high mobility group box family member 3"/>
    <property type="match status" value="1"/>
</dbReference>
<evidence type="ECO:0000256" key="5">
    <source>
        <dbReference type="SAM" id="MobiDB-lite"/>
    </source>
</evidence>
<feature type="domain" description="HMG box" evidence="6">
    <location>
        <begin position="254"/>
        <end position="322"/>
    </location>
</feature>
<dbReference type="AlphaFoldDB" id="A0AAE1DCT8"/>
<dbReference type="PANTHER" id="PTHR45781:SF1">
    <property type="entry name" value="HMG BOX DOMAIN-CONTAINING PROTEIN"/>
    <property type="match status" value="1"/>
</dbReference>
<name>A0AAE1DCT8_9GAST</name>
<proteinExistence type="predicted"/>
<dbReference type="CDD" id="cd21995">
    <property type="entry name" value="HMG-box_TOX-like"/>
    <property type="match status" value="1"/>
</dbReference>
<dbReference type="PRINTS" id="PR00886">
    <property type="entry name" value="HIGHMOBLTY12"/>
</dbReference>
<dbReference type="EMBL" id="JAWDGP010004277">
    <property type="protein sequence ID" value="KAK3765722.1"/>
    <property type="molecule type" value="Genomic_DNA"/>
</dbReference>
<dbReference type="GO" id="GO:0006357">
    <property type="term" value="P:regulation of transcription by RNA polymerase II"/>
    <property type="evidence" value="ECO:0007669"/>
    <property type="project" value="TreeGrafter"/>
</dbReference>
<feature type="compositionally biased region" description="Low complexity" evidence="5">
    <location>
        <begin position="389"/>
        <end position="409"/>
    </location>
</feature>
<feature type="region of interest" description="Disordered" evidence="5">
    <location>
        <begin position="325"/>
        <end position="409"/>
    </location>
</feature>
<sequence>MSEHEQSLSPHTSMMAAAVTGMGGLSPPSSTSSVSTSTPNSSAQATSGSQRLGALESIAGELYGLSTPIFPPTTFDLPDISFSNSVNSSSAGGGMFSEDHHGIFDGGSGGQLMGDLTISSLNSHQQQHSSHHQQQLQIQQSLQQIQQQQQLRHQGMGQFPSVACSPHGTSSSDDSDDLPLAQLAKRQAFPSTAITTTASSTSISEEKNRSGSNSPNNSTTTSTTTIASSTVNANAAPKKAKPSKRKKKKDPNEPQKPVSAYALFFRDTQATIKGHNPSASFGEVSKIVASMWDQLDPEHKDVYKKKTETAKKQYLKQLAAYRASQVSQSASDETEKSPSPPAALAVSPPQTMGGHIMSLSPNQQPMGNTGFVGGPVVSPPHIVSPAEEQQQQIQQQVQQQQPQQQMMQMSPQHQMMQQQQHHMMQQQMQQQHMQQMQQQQQQMMTMSDQLTGISSPPQHQQQQQQQHHTPPQQHDPTNIYNEFTEPPREMDLGYPHCVRMGCTNQARENPAWDSQYCSNDCVITHCRDIFTTWVSARSGSNSFPVK</sequence>
<feature type="compositionally biased region" description="Low complexity" evidence="5">
    <location>
        <begin position="191"/>
        <end position="203"/>
    </location>
</feature>
<gene>
    <name evidence="7" type="ORF">RRG08_026195</name>
</gene>
<dbReference type="InterPro" id="IPR051365">
    <property type="entry name" value="TOX_HMG-box_domain"/>
</dbReference>
<organism evidence="7 8">
    <name type="scientific">Elysia crispata</name>
    <name type="common">lettuce slug</name>
    <dbReference type="NCBI Taxonomy" id="231223"/>
    <lineage>
        <taxon>Eukaryota</taxon>
        <taxon>Metazoa</taxon>
        <taxon>Spiralia</taxon>
        <taxon>Lophotrochozoa</taxon>
        <taxon>Mollusca</taxon>
        <taxon>Gastropoda</taxon>
        <taxon>Heterobranchia</taxon>
        <taxon>Euthyneura</taxon>
        <taxon>Panpulmonata</taxon>
        <taxon>Sacoglossa</taxon>
        <taxon>Placobranchoidea</taxon>
        <taxon>Plakobranchidae</taxon>
        <taxon>Elysia</taxon>
    </lineage>
</organism>
<dbReference type="InterPro" id="IPR009071">
    <property type="entry name" value="HMG_box_dom"/>
</dbReference>
<evidence type="ECO:0000259" key="6">
    <source>
        <dbReference type="PROSITE" id="PS50118"/>
    </source>
</evidence>
<comment type="caution">
    <text evidence="7">The sequence shown here is derived from an EMBL/GenBank/DDBJ whole genome shotgun (WGS) entry which is preliminary data.</text>
</comment>
<dbReference type="PROSITE" id="PS50118">
    <property type="entry name" value="HMG_BOX_2"/>
    <property type="match status" value="1"/>
</dbReference>
<dbReference type="SUPFAM" id="SSF47095">
    <property type="entry name" value="HMG-box"/>
    <property type="match status" value="1"/>
</dbReference>
<dbReference type="SMART" id="SM00398">
    <property type="entry name" value="HMG"/>
    <property type="match status" value="1"/>
</dbReference>
<dbReference type="GO" id="GO:0031490">
    <property type="term" value="F:chromatin DNA binding"/>
    <property type="evidence" value="ECO:0007669"/>
    <property type="project" value="TreeGrafter"/>
</dbReference>
<protein>
    <recommendedName>
        <fullName evidence="6">HMG box domain-containing protein</fullName>
    </recommendedName>
</protein>
<dbReference type="GO" id="GO:0005634">
    <property type="term" value="C:nucleus"/>
    <property type="evidence" value="ECO:0007669"/>
    <property type="project" value="UniProtKB-SubCell"/>
</dbReference>
<feature type="region of interest" description="Disordered" evidence="5">
    <location>
        <begin position="87"/>
        <end position="108"/>
    </location>
</feature>
<reference evidence="7" key="1">
    <citation type="journal article" date="2023" name="G3 (Bethesda)">
        <title>A reference genome for the long-term kleptoplast-retaining sea slug Elysia crispata morphotype clarki.</title>
        <authorList>
            <person name="Eastman K.E."/>
            <person name="Pendleton A.L."/>
            <person name="Shaikh M.A."/>
            <person name="Suttiyut T."/>
            <person name="Ogas R."/>
            <person name="Tomko P."/>
            <person name="Gavelis G."/>
            <person name="Widhalm J.R."/>
            <person name="Wisecaver J.H."/>
        </authorList>
    </citation>
    <scope>NUCLEOTIDE SEQUENCE</scope>
    <source>
        <strain evidence="7">ECLA1</strain>
    </source>
</reference>
<feature type="compositionally biased region" description="Low complexity" evidence="5">
    <location>
        <begin position="121"/>
        <end position="154"/>
    </location>
</feature>
<evidence type="ECO:0000256" key="3">
    <source>
        <dbReference type="ARBA" id="ARBA00023242"/>
    </source>
</evidence>
<keyword evidence="2 4" id="KW-0238">DNA-binding</keyword>
<feature type="compositionally biased region" description="Low complexity" evidence="5">
    <location>
        <begin position="456"/>
        <end position="474"/>
    </location>
</feature>
<feature type="DNA-binding region" description="HMG box" evidence="4">
    <location>
        <begin position="254"/>
        <end position="322"/>
    </location>
</feature>
<dbReference type="PANTHER" id="PTHR45781">
    <property type="entry name" value="AGAP000281-PA"/>
    <property type="match status" value="1"/>
</dbReference>